<gene>
    <name evidence="6" type="ordered locus">Deba_0791</name>
</gene>
<dbReference type="PROSITE" id="PS01081">
    <property type="entry name" value="HTH_TETR_1"/>
    <property type="match status" value="1"/>
</dbReference>
<dbReference type="PROSITE" id="PS50977">
    <property type="entry name" value="HTH_TETR_2"/>
    <property type="match status" value="1"/>
</dbReference>
<name>E1QF26_DESB2</name>
<evidence type="ECO:0000259" key="5">
    <source>
        <dbReference type="PROSITE" id="PS50977"/>
    </source>
</evidence>
<dbReference type="PANTHER" id="PTHR30055">
    <property type="entry name" value="HTH-TYPE TRANSCRIPTIONAL REGULATOR RUTR"/>
    <property type="match status" value="1"/>
</dbReference>
<keyword evidence="2 4" id="KW-0238">DNA-binding</keyword>
<dbReference type="eggNOG" id="COG1309">
    <property type="taxonomic scope" value="Bacteria"/>
</dbReference>
<dbReference type="EMBL" id="CP002085">
    <property type="protein sequence ID" value="ADK84162.1"/>
    <property type="molecule type" value="Genomic_DNA"/>
</dbReference>
<evidence type="ECO:0000256" key="3">
    <source>
        <dbReference type="ARBA" id="ARBA00023163"/>
    </source>
</evidence>
<accession>E1QF26</accession>
<dbReference type="InterPro" id="IPR001647">
    <property type="entry name" value="HTH_TetR"/>
</dbReference>
<evidence type="ECO:0000256" key="4">
    <source>
        <dbReference type="PROSITE-ProRule" id="PRU00335"/>
    </source>
</evidence>
<dbReference type="HOGENOM" id="CLU_069356_12_2_7"/>
<evidence type="ECO:0000256" key="1">
    <source>
        <dbReference type="ARBA" id="ARBA00023015"/>
    </source>
</evidence>
<dbReference type="PRINTS" id="PR00455">
    <property type="entry name" value="HTHTETR"/>
</dbReference>
<feature type="domain" description="HTH tetR-type" evidence="5">
    <location>
        <begin position="8"/>
        <end position="68"/>
    </location>
</feature>
<keyword evidence="1" id="KW-0805">Transcription regulation</keyword>
<dbReference type="InterPro" id="IPR013570">
    <property type="entry name" value="Tscrpt_reg_YsiA_C"/>
</dbReference>
<dbReference type="Pfam" id="PF00440">
    <property type="entry name" value="TetR_N"/>
    <property type="match status" value="1"/>
</dbReference>
<dbReference type="Pfam" id="PF08359">
    <property type="entry name" value="TetR_C_4"/>
    <property type="match status" value="1"/>
</dbReference>
<dbReference type="InterPro" id="IPR050109">
    <property type="entry name" value="HTH-type_TetR-like_transc_reg"/>
</dbReference>
<dbReference type="Gene3D" id="1.10.357.10">
    <property type="entry name" value="Tetracycline Repressor, domain 2"/>
    <property type="match status" value="1"/>
</dbReference>
<dbReference type="KEGG" id="dbr:Deba_0791"/>
<dbReference type="InterPro" id="IPR036271">
    <property type="entry name" value="Tet_transcr_reg_TetR-rel_C_sf"/>
</dbReference>
<dbReference type="AlphaFoldDB" id="E1QF26"/>
<dbReference type="GO" id="GO:0003700">
    <property type="term" value="F:DNA-binding transcription factor activity"/>
    <property type="evidence" value="ECO:0007669"/>
    <property type="project" value="TreeGrafter"/>
</dbReference>
<proteinExistence type="predicted"/>
<dbReference type="GO" id="GO:0000976">
    <property type="term" value="F:transcription cis-regulatory region binding"/>
    <property type="evidence" value="ECO:0007669"/>
    <property type="project" value="TreeGrafter"/>
</dbReference>
<dbReference type="STRING" id="644282.Deba_0791"/>
<sequence>MASQSKTEARRSKILKAAQKVFAHKGFHDATIAEIARAAGVSEGSIYEYFSSKEGVLFAIPLEVTRESHELSQVHLSLIRGAANRLRALVYMYLSLYESNPDYSSVILLTLKQNQKFRETEAYEMIRDGFRNITAIIKSGMANGEFRPDINPYVVRSVLMGAVDHLTTNWLMDGRRGSLTELVDPVLDVVMEGVLTKDPRSASDLHWSAWQRTGRASGPQEA</sequence>
<protein>
    <submittedName>
        <fullName evidence="6">Transcriptional regulator, TetR family</fullName>
    </submittedName>
</protein>
<reference evidence="6 7" key="1">
    <citation type="journal article" date="2010" name="Stand. Genomic Sci.">
        <title>Complete genome sequence of Desulfarculus baarsii type strain (2st14).</title>
        <authorList>
            <person name="Sun H."/>
            <person name="Spring S."/>
            <person name="Lapidus A."/>
            <person name="Davenport K."/>
            <person name="Del Rio T.G."/>
            <person name="Tice H."/>
            <person name="Nolan M."/>
            <person name="Copeland A."/>
            <person name="Cheng J.F."/>
            <person name="Lucas S."/>
            <person name="Tapia R."/>
            <person name="Goodwin L."/>
            <person name="Pitluck S."/>
            <person name="Ivanova N."/>
            <person name="Pagani I."/>
            <person name="Mavromatis K."/>
            <person name="Ovchinnikova G."/>
            <person name="Pati A."/>
            <person name="Chen A."/>
            <person name="Palaniappan K."/>
            <person name="Hauser L."/>
            <person name="Chang Y.J."/>
            <person name="Jeffries C.D."/>
            <person name="Detter J.C."/>
            <person name="Han C."/>
            <person name="Rohde M."/>
            <person name="Brambilla E."/>
            <person name="Goker M."/>
            <person name="Woyke T."/>
            <person name="Bristow J."/>
            <person name="Eisen J.A."/>
            <person name="Markowitz V."/>
            <person name="Hugenholtz P."/>
            <person name="Kyrpides N.C."/>
            <person name="Klenk H.P."/>
            <person name="Land M."/>
        </authorList>
    </citation>
    <scope>NUCLEOTIDE SEQUENCE [LARGE SCALE GENOMIC DNA]</scope>
    <source>
        <strain evidence="7">ATCC 33931 / DSM 2075 / LMG 7858 / VKM B-1802 / 2st14</strain>
    </source>
</reference>
<dbReference type="SUPFAM" id="SSF48498">
    <property type="entry name" value="Tetracyclin repressor-like, C-terminal domain"/>
    <property type="match status" value="1"/>
</dbReference>
<dbReference type="InterPro" id="IPR023772">
    <property type="entry name" value="DNA-bd_HTH_TetR-type_CS"/>
</dbReference>
<dbReference type="InterPro" id="IPR009057">
    <property type="entry name" value="Homeodomain-like_sf"/>
</dbReference>
<dbReference type="SUPFAM" id="SSF46689">
    <property type="entry name" value="Homeodomain-like"/>
    <property type="match status" value="1"/>
</dbReference>
<keyword evidence="3" id="KW-0804">Transcription</keyword>
<dbReference type="RefSeq" id="WP_013257617.1">
    <property type="nucleotide sequence ID" value="NC_014365.1"/>
</dbReference>
<organism evidence="6 7">
    <name type="scientific">Desulfarculus baarsii (strain ATCC 33931 / DSM 2075 / LMG 7858 / VKM B-1802 / 2st14)</name>
    <dbReference type="NCBI Taxonomy" id="644282"/>
    <lineage>
        <taxon>Bacteria</taxon>
        <taxon>Pseudomonadati</taxon>
        <taxon>Thermodesulfobacteriota</taxon>
        <taxon>Desulfarculia</taxon>
        <taxon>Desulfarculales</taxon>
        <taxon>Desulfarculaceae</taxon>
        <taxon>Desulfarculus</taxon>
    </lineage>
</organism>
<feature type="DNA-binding region" description="H-T-H motif" evidence="4">
    <location>
        <begin position="31"/>
        <end position="50"/>
    </location>
</feature>
<keyword evidence="7" id="KW-1185">Reference proteome</keyword>
<evidence type="ECO:0000313" key="6">
    <source>
        <dbReference type="EMBL" id="ADK84162.1"/>
    </source>
</evidence>
<evidence type="ECO:0000313" key="7">
    <source>
        <dbReference type="Proteomes" id="UP000009047"/>
    </source>
</evidence>
<dbReference type="Proteomes" id="UP000009047">
    <property type="component" value="Chromosome"/>
</dbReference>
<evidence type="ECO:0000256" key="2">
    <source>
        <dbReference type="ARBA" id="ARBA00023125"/>
    </source>
</evidence>
<dbReference type="PANTHER" id="PTHR30055:SF234">
    <property type="entry name" value="HTH-TYPE TRANSCRIPTIONAL REGULATOR BETI"/>
    <property type="match status" value="1"/>
</dbReference>
<dbReference type="Gene3D" id="1.10.10.60">
    <property type="entry name" value="Homeodomain-like"/>
    <property type="match status" value="1"/>
</dbReference>